<dbReference type="InterPro" id="IPR027417">
    <property type="entry name" value="P-loop_NTPase"/>
</dbReference>
<reference evidence="6 7" key="1">
    <citation type="submission" date="2019-12" db="EMBL/GenBank/DDBJ databases">
        <authorList>
            <person name="Alioto T."/>
            <person name="Alioto T."/>
            <person name="Gomez Garrido J."/>
        </authorList>
    </citation>
    <scope>NUCLEOTIDE SEQUENCE [LARGE SCALE GENOMIC DNA]</scope>
</reference>
<dbReference type="EMBL" id="CACTIH010005753">
    <property type="protein sequence ID" value="CAA3001361.1"/>
    <property type="molecule type" value="Genomic_DNA"/>
</dbReference>
<dbReference type="InterPro" id="IPR052072">
    <property type="entry name" value="Vascular_dev_regulator"/>
</dbReference>
<dbReference type="Gene3D" id="1.20.5.190">
    <property type="match status" value="1"/>
</dbReference>
<proteinExistence type="predicted"/>
<dbReference type="SMART" id="SM00015">
    <property type="entry name" value="IQ"/>
    <property type="match status" value="2"/>
</dbReference>
<keyword evidence="7" id="KW-1185">Reference proteome</keyword>
<sequence>MEARKRFRFRRQTKAATFIQARWRCHKASSYYRKLKRGTTKTQCRWRGKLAKKELRKLKQAARDTGALKEAKDKLEKQLEELTWRLQLEKRLRLKDMAQHPKFGWLQEPQVLHSLPIANTLVPLPVYIRKLVINERKVTLKDKENLTLCMEKINPGETTIVINKSNKIFKVSMRYKRCNTPDITMNNIKKMRSTKTMRREWLEEKLNNWELENKILRQQVVSMAPNKFISGSSRSIIQRSESGHIFGDAKMHLNHHDNNDVLAYWLSTASTLLLPLQRTLKASGHSEMALLRLRSSSAALFGKMSHSFRGSPHGVNISFVNGLPSGFKTLRQVEAKYPALLFKQQLIAYVEKIYGMIRDNLKKEISPLLGLCIQFFLCKKYIIWNWNSSIQSSRTSRASLVKGPSRSIANTASQQALIAHWQGIVKSLGNFLNTLKANHVPPFLVRKVFDSVVEKSLAVKDCSVLITIAIYSFSVVEKLLAAIRVFRV</sequence>
<dbReference type="PANTHER" id="PTHR16027">
    <property type="entry name" value="DILUTE DOMAIN-CONTAINING PROTEIN YPR089W"/>
    <property type="match status" value="1"/>
</dbReference>
<dbReference type="InterPro" id="IPR000048">
    <property type="entry name" value="IQ_motif_EF-hand-BS"/>
</dbReference>
<gene>
    <name evidence="6" type="ORF">OLEA9_A086178</name>
</gene>
<protein>
    <submittedName>
        <fullName evidence="6">Myosin-11</fullName>
    </submittedName>
</protein>
<keyword evidence="2" id="KW-0112">Calmodulin-binding</keyword>
<dbReference type="GO" id="GO:0005516">
    <property type="term" value="F:calmodulin binding"/>
    <property type="evidence" value="ECO:0007669"/>
    <property type="project" value="UniProtKB-KW"/>
</dbReference>
<name>A0A8S0T8U5_OLEEU</name>
<evidence type="ECO:0000256" key="3">
    <source>
        <dbReference type="ARBA" id="ARBA00023054"/>
    </source>
</evidence>
<dbReference type="PANTHER" id="PTHR16027:SF6">
    <property type="entry name" value="DILUTE DOMAIN-CONTAINING PROTEIN"/>
    <property type="match status" value="1"/>
</dbReference>
<dbReference type="Pfam" id="PF00612">
    <property type="entry name" value="IQ"/>
    <property type="match status" value="2"/>
</dbReference>
<keyword evidence="3 4" id="KW-0175">Coiled coil</keyword>
<accession>A0A8S0T8U5</accession>
<evidence type="ECO:0000256" key="4">
    <source>
        <dbReference type="SAM" id="Coils"/>
    </source>
</evidence>
<evidence type="ECO:0000256" key="2">
    <source>
        <dbReference type="ARBA" id="ARBA00022860"/>
    </source>
</evidence>
<evidence type="ECO:0000256" key="1">
    <source>
        <dbReference type="ARBA" id="ARBA00022737"/>
    </source>
</evidence>
<dbReference type="OrthoDB" id="6108017at2759"/>
<evidence type="ECO:0000313" key="6">
    <source>
        <dbReference type="EMBL" id="CAA3001361.1"/>
    </source>
</evidence>
<dbReference type="CDD" id="cd23767">
    <property type="entry name" value="IQCD"/>
    <property type="match status" value="1"/>
</dbReference>
<dbReference type="PROSITE" id="PS51126">
    <property type="entry name" value="DILUTE"/>
    <property type="match status" value="1"/>
</dbReference>
<dbReference type="InterPro" id="IPR002710">
    <property type="entry name" value="Dilute_dom"/>
</dbReference>
<keyword evidence="1" id="KW-0677">Repeat</keyword>
<dbReference type="FunFam" id="1.20.5.190:FF:000001">
    <property type="entry name" value="unconventional myosin-Va"/>
    <property type="match status" value="1"/>
</dbReference>
<feature type="domain" description="Dilute" evidence="5">
    <location>
        <begin position="226"/>
        <end position="488"/>
    </location>
</feature>
<dbReference type="AlphaFoldDB" id="A0A8S0T8U5"/>
<dbReference type="Proteomes" id="UP000594638">
    <property type="component" value="Unassembled WGS sequence"/>
</dbReference>
<feature type="coiled-coil region" evidence="4">
    <location>
        <begin position="58"/>
        <end position="92"/>
    </location>
</feature>
<comment type="caution">
    <text evidence="6">The sequence shown here is derived from an EMBL/GenBank/DDBJ whole genome shotgun (WGS) entry which is preliminary data.</text>
</comment>
<dbReference type="SUPFAM" id="SSF52540">
    <property type="entry name" value="P-loop containing nucleoside triphosphate hydrolases"/>
    <property type="match status" value="1"/>
</dbReference>
<dbReference type="Gramene" id="OE9A086178T1">
    <property type="protein sequence ID" value="OE9A086178C1"/>
    <property type="gene ID" value="OE9A086178"/>
</dbReference>
<dbReference type="PROSITE" id="PS50096">
    <property type="entry name" value="IQ"/>
    <property type="match status" value="2"/>
</dbReference>
<evidence type="ECO:0000313" key="7">
    <source>
        <dbReference type="Proteomes" id="UP000594638"/>
    </source>
</evidence>
<organism evidence="6 7">
    <name type="scientific">Olea europaea subsp. europaea</name>
    <dbReference type="NCBI Taxonomy" id="158383"/>
    <lineage>
        <taxon>Eukaryota</taxon>
        <taxon>Viridiplantae</taxon>
        <taxon>Streptophyta</taxon>
        <taxon>Embryophyta</taxon>
        <taxon>Tracheophyta</taxon>
        <taxon>Spermatophyta</taxon>
        <taxon>Magnoliopsida</taxon>
        <taxon>eudicotyledons</taxon>
        <taxon>Gunneridae</taxon>
        <taxon>Pentapetalae</taxon>
        <taxon>asterids</taxon>
        <taxon>lamiids</taxon>
        <taxon>Lamiales</taxon>
        <taxon>Oleaceae</taxon>
        <taxon>Oleeae</taxon>
        <taxon>Olea</taxon>
    </lineage>
</organism>
<evidence type="ECO:0000259" key="5">
    <source>
        <dbReference type="PROSITE" id="PS51126"/>
    </source>
</evidence>